<evidence type="ECO:0000313" key="4">
    <source>
        <dbReference type="EMBL" id="VEU20020.1"/>
    </source>
</evidence>
<protein>
    <submittedName>
        <fullName evidence="4">DEKNAAC100438</fullName>
    </submittedName>
</protein>
<keyword evidence="1 2" id="KW-0732">Signal</keyword>
<evidence type="ECO:0000313" key="5">
    <source>
        <dbReference type="Proteomes" id="UP000290900"/>
    </source>
</evidence>
<dbReference type="STRING" id="13370.A0A448YGH3"/>
<reference evidence="4 5" key="1">
    <citation type="submission" date="2018-12" db="EMBL/GenBank/DDBJ databases">
        <authorList>
            <person name="Tiukova I."/>
            <person name="Dainat J."/>
        </authorList>
    </citation>
    <scope>NUCLEOTIDE SEQUENCE [LARGE SCALE GENOMIC DNA]</scope>
</reference>
<dbReference type="InterPro" id="IPR040200">
    <property type="entry name" value="Mug57-like"/>
</dbReference>
<organism evidence="4 5">
    <name type="scientific">Brettanomyces naardenensis</name>
    <name type="common">Yeast</name>
    <dbReference type="NCBI Taxonomy" id="13370"/>
    <lineage>
        <taxon>Eukaryota</taxon>
        <taxon>Fungi</taxon>
        <taxon>Dikarya</taxon>
        <taxon>Ascomycota</taxon>
        <taxon>Saccharomycotina</taxon>
        <taxon>Pichiomycetes</taxon>
        <taxon>Pichiales</taxon>
        <taxon>Pichiaceae</taxon>
        <taxon>Brettanomyces</taxon>
    </lineage>
</organism>
<dbReference type="SUPFAM" id="SSF82153">
    <property type="entry name" value="FAS1 domain"/>
    <property type="match status" value="1"/>
</dbReference>
<evidence type="ECO:0000256" key="1">
    <source>
        <dbReference type="ARBA" id="ARBA00022729"/>
    </source>
</evidence>
<dbReference type="InterPro" id="IPR000782">
    <property type="entry name" value="FAS1_domain"/>
</dbReference>
<dbReference type="PANTHER" id="PTHR28156:SF1">
    <property type="entry name" value="FAS1 DOMAIN-CONTAINING PROTEIN YDR262W"/>
    <property type="match status" value="1"/>
</dbReference>
<dbReference type="InParanoid" id="A0A448YGH3"/>
<evidence type="ECO:0000256" key="2">
    <source>
        <dbReference type="SAM" id="SignalP"/>
    </source>
</evidence>
<proteinExistence type="predicted"/>
<dbReference type="AlphaFoldDB" id="A0A448YGH3"/>
<feature type="chain" id="PRO_5019457711" evidence="2">
    <location>
        <begin position="21"/>
        <end position="422"/>
    </location>
</feature>
<dbReference type="PANTHER" id="PTHR28156">
    <property type="entry name" value="FAS1 DOMAIN-CONTAINING PROTEIN YDR262W"/>
    <property type="match status" value="1"/>
</dbReference>
<dbReference type="OrthoDB" id="5551751at2759"/>
<feature type="signal peptide" evidence="2">
    <location>
        <begin position="1"/>
        <end position="20"/>
    </location>
</feature>
<dbReference type="Proteomes" id="UP000290900">
    <property type="component" value="Unassembled WGS sequence"/>
</dbReference>
<feature type="domain" description="FAS1" evidence="3">
    <location>
        <begin position="258"/>
        <end position="415"/>
    </location>
</feature>
<accession>A0A448YGH3</accession>
<keyword evidence="5" id="KW-1185">Reference proteome</keyword>
<evidence type="ECO:0000259" key="3">
    <source>
        <dbReference type="PROSITE" id="PS50213"/>
    </source>
</evidence>
<dbReference type="Gene3D" id="2.30.180.10">
    <property type="entry name" value="FAS1 domain"/>
    <property type="match status" value="1"/>
</dbReference>
<dbReference type="PROSITE" id="PS50213">
    <property type="entry name" value="FAS1"/>
    <property type="match status" value="1"/>
</dbReference>
<dbReference type="InterPro" id="IPR036378">
    <property type="entry name" value="FAS1_dom_sf"/>
</dbReference>
<sequence>MKFSTIFLNCAVLSIALVQAKNVAQLSFSDEVIAELEKEAAGEDKINKRSPKNVADLNIVVNDADLEKRSPKNVYDTVHLVVDDSLLEKRSAKNVAHLHLEIDESTLNGDKKLQKRSPKNVAKLDLVVDEDELISRLAKRNAKNVVDLDLVIDEDDVSSKKVKRNGEDFTQLTMNLKGSELPDSTEVPGDSIYSLVIDIPHKIAAKLSDGFHQLKLKISDKGSSPSSEKQGSFVIPEIGNIYDVEKKLKYTLMPSVKSGSLATALTQQSELSIFAAYVRDLSDIYDLFASTDEFNINAASSSNNMLLLFAPTNDAMMKLSLRPWQFPKAISERDSDAIAKDNIRHFVECHVAKVSSKAFDSDRTVKLNSLNGNTIFLKNTESGFKYRMDDADEWSSIEKIELLDNGALLDVSKALSWPGKAL</sequence>
<name>A0A448YGH3_BRENA</name>
<gene>
    <name evidence="4" type="ORF">BRENAR_LOCUS755</name>
</gene>
<dbReference type="EMBL" id="CAACVR010000001">
    <property type="protein sequence ID" value="VEU20020.1"/>
    <property type="molecule type" value="Genomic_DNA"/>
</dbReference>